<dbReference type="AlphaFoldDB" id="A0A6A4KU58"/>
<organism evidence="3 4">
    <name type="scientific">Rhododendron williamsianum</name>
    <dbReference type="NCBI Taxonomy" id="262921"/>
    <lineage>
        <taxon>Eukaryota</taxon>
        <taxon>Viridiplantae</taxon>
        <taxon>Streptophyta</taxon>
        <taxon>Embryophyta</taxon>
        <taxon>Tracheophyta</taxon>
        <taxon>Spermatophyta</taxon>
        <taxon>Magnoliopsida</taxon>
        <taxon>eudicotyledons</taxon>
        <taxon>Gunneridae</taxon>
        <taxon>Pentapetalae</taxon>
        <taxon>asterids</taxon>
        <taxon>Ericales</taxon>
        <taxon>Ericaceae</taxon>
        <taxon>Ericoideae</taxon>
        <taxon>Rhodoreae</taxon>
        <taxon>Rhododendron</taxon>
    </lineage>
</organism>
<evidence type="ECO:0000313" key="3">
    <source>
        <dbReference type="EMBL" id="KAE9449100.1"/>
    </source>
</evidence>
<reference evidence="3 4" key="1">
    <citation type="journal article" date="2019" name="Genome Biol. Evol.">
        <title>The Rhododendron genome and chromosomal organization provide insight into shared whole-genome duplications across the heath family (Ericaceae).</title>
        <authorList>
            <person name="Soza V.L."/>
            <person name="Lindsley D."/>
            <person name="Waalkes A."/>
            <person name="Ramage E."/>
            <person name="Patwardhan R.P."/>
            <person name="Burton J.N."/>
            <person name="Adey A."/>
            <person name="Kumar A."/>
            <person name="Qiu R."/>
            <person name="Shendure J."/>
            <person name="Hall B."/>
        </authorList>
    </citation>
    <scope>NUCLEOTIDE SEQUENCE [LARGE SCALE GENOMIC DNA]</scope>
    <source>
        <strain evidence="3">RSF 1966-606</strain>
    </source>
</reference>
<proteinExistence type="predicted"/>
<feature type="non-terminal residue" evidence="3">
    <location>
        <position position="1"/>
    </location>
</feature>
<accession>A0A6A4KU58</accession>
<name>A0A6A4KU58_9ERIC</name>
<keyword evidence="4" id="KW-1185">Reference proteome</keyword>
<feature type="domain" description="DUF7950" evidence="2">
    <location>
        <begin position="154"/>
        <end position="296"/>
    </location>
</feature>
<dbReference type="PANTHER" id="PTHR33595:SF29">
    <property type="match status" value="1"/>
</dbReference>
<dbReference type="Pfam" id="PF25821">
    <property type="entry name" value="DUF7950"/>
    <property type="match status" value="1"/>
</dbReference>
<sequence length="299" mass="33341">MYGRRGFYAMRAAGGGANKTIVNPIMLRFRPIAPKPVAGTSGSGEAQPEKSGSDTNGRRKRKYVRGKRDNRCKTKKPENGNAAFDRTVLEPPVCTSAAGSNSSHDLAMVRKLPVWLNFDGKLDQKSNKMDHDASDRSDLTDLTAVVPQPMRAAESWVTVECVTDAFDRHGGGGAWLGKTDVERMKNLELDTCPAFVSDGTYSVRWINQAYREMVVAVEEEEDEEEGGERRSWLPETTVKLVVKEGLPAEYPAFACRVTVEYYTLRKSKRSRTMPCDVWKMDYGGFAWRLDVQTALSLGR</sequence>
<gene>
    <name evidence="3" type="ORF">C3L33_19000</name>
</gene>
<protein>
    <recommendedName>
        <fullName evidence="2">DUF7950 domain-containing protein</fullName>
    </recommendedName>
</protein>
<feature type="region of interest" description="Disordered" evidence="1">
    <location>
        <begin position="35"/>
        <end position="83"/>
    </location>
</feature>
<dbReference type="PANTHER" id="PTHR33595">
    <property type="entry name" value="VON WILLEBRAND FACTOR A DOMAIN PROTEIN"/>
    <property type="match status" value="1"/>
</dbReference>
<dbReference type="OrthoDB" id="1898295at2759"/>
<feature type="compositionally biased region" description="Basic and acidic residues" evidence="1">
    <location>
        <begin position="66"/>
        <end position="78"/>
    </location>
</feature>
<evidence type="ECO:0000256" key="1">
    <source>
        <dbReference type="SAM" id="MobiDB-lite"/>
    </source>
</evidence>
<comment type="caution">
    <text evidence="3">The sequence shown here is derived from an EMBL/GenBank/DDBJ whole genome shotgun (WGS) entry which is preliminary data.</text>
</comment>
<evidence type="ECO:0000259" key="2">
    <source>
        <dbReference type="Pfam" id="PF25821"/>
    </source>
</evidence>
<dbReference type="Proteomes" id="UP000428333">
    <property type="component" value="Linkage Group LG11"/>
</dbReference>
<dbReference type="InterPro" id="IPR057710">
    <property type="entry name" value="DUF7950"/>
</dbReference>
<dbReference type="EMBL" id="QEFC01003194">
    <property type="protein sequence ID" value="KAE9449100.1"/>
    <property type="molecule type" value="Genomic_DNA"/>
</dbReference>
<evidence type="ECO:0000313" key="4">
    <source>
        <dbReference type="Proteomes" id="UP000428333"/>
    </source>
</evidence>